<gene>
    <name evidence="1" type="ORF">LZC95_20185</name>
</gene>
<evidence type="ECO:0000313" key="2">
    <source>
        <dbReference type="Proteomes" id="UP001379533"/>
    </source>
</evidence>
<proteinExistence type="predicted"/>
<dbReference type="RefSeq" id="WP_394849761.1">
    <property type="nucleotide sequence ID" value="NZ_CP089982.1"/>
</dbReference>
<sequence length="122" mass="14110">MVVDREAEARKAFVRAMYDFLVWLWMEEDAAKKSDAADRARELEKIAQRVARRLMVPDGAPAEVLSCATYADAREQTIRHLQAMVRVALRDAMKADVIAAIELEWLRENMQRAFRDRSRSTI</sequence>
<dbReference type="Proteomes" id="UP001379533">
    <property type="component" value="Chromosome"/>
</dbReference>
<organism evidence="1 2">
    <name type="scientific">Pendulispora brunnea</name>
    <dbReference type="NCBI Taxonomy" id="2905690"/>
    <lineage>
        <taxon>Bacteria</taxon>
        <taxon>Pseudomonadati</taxon>
        <taxon>Myxococcota</taxon>
        <taxon>Myxococcia</taxon>
        <taxon>Myxococcales</taxon>
        <taxon>Sorangiineae</taxon>
        <taxon>Pendulisporaceae</taxon>
        <taxon>Pendulispora</taxon>
    </lineage>
</organism>
<protein>
    <submittedName>
        <fullName evidence="1">Uncharacterized protein</fullName>
    </submittedName>
</protein>
<accession>A0ABZ2KP61</accession>
<keyword evidence="2" id="KW-1185">Reference proteome</keyword>
<dbReference type="EMBL" id="CP089982">
    <property type="protein sequence ID" value="WXA99128.1"/>
    <property type="molecule type" value="Genomic_DNA"/>
</dbReference>
<name>A0ABZ2KP61_9BACT</name>
<reference evidence="1 2" key="1">
    <citation type="submission" date="2021-12" db="EMBL/GenBank/DDBJ databases">
        <title>Discovery of the Pendulisporaceae a myxobacterial family with distinct sporulation behavior and unique specialized metabolism.</title>
        <authorList>
            <person name="Garcia R."/>
            <person name="Popoff A."/>
            <person name="Bader C.D."/>
            <person name="Loehr J."/>
            <person name="Walesch S."/>
            <person name="Walt C."/>
            <person name="Boldt J."/>
            <person name="Bunk B."/>
            <person name="Haeckl F.J.F.P.J."/>
            <person name="Gunesch A.P."/>
            <person name="Birkelbach J."/>
            <person name="Nuebel U."/>
            <person name="Pietschmann T."/>
            <person name="Bach T."/>
            <person name="Mueller R."/>
        </authorList>
    </citation>
    <scope>NUCLEOTIDE SEQUENCE [LARGE SCALE GENOMIC DNA]</scope>
    <source>
        <strain evidence="1 2">MSr12523</strain>
    </source>
</reference>
<evidence type="ECO:0000313" key="1">
    <source>
        <dbReference type="EMBL" id="WXA99128.1"/>
    </source>
</evidence>